<dbReference type="AlphaFoldDB" id="A0A9X3CTT2"/>
<proteinExistence type="predicted"/>
<evidence type="ECO:0000313" key="2">
    <source>
        <dbReference type="EMBL" id="MCW8349323.1"/>
    </source>
</evidence>
<evidence type="ECO:0000313" key="3">
    <source>
        <dbReference type="Proteomes" id="UP001155587"/>
    </source>
</evidence>
<name>A0A9X3CTT2_9VIBR</name>
<evidence type="ECO:0008006" key="4">
    <source>
        <dbReference type="Google" id="ProtNLM"/>
    </source>
</evidence>
<gene>
    <name evidence="2" type="ORF">MD535_25440</name>
</gene>
<feature type="chain" id="PRO_5040892830" description="Secreted protein" evidence="1">
    <location>
        <begin position="22"/>
        <end position="72"/>
    </location>
</feature>
<feature type="signal peptide" evidence="1">
    <location>
        <begin position="1"/>
        <end position="21"/>
    </location>
</feature>
<sequence length="72" mass="7310">MKYTPLIHLTVLAIISPLALAGGTLGGSPSADSGAVNTHTGKCVAYAQAVKHAKQKGEDPTDIPLPKGCQAE</sequence>
<keyword evidence="3" id="KW-1185">Reference proteome</keyword>
<organism evidence="2 3">
    <name type="scientific">Vibrio qingdaonensis</name>
    <dbReference type="NCBI Taxonomy" id="2829491"/>
    <lineage>
        <taxon>Bacteria</taxon>
        <taxon>Pseudomonadati</taxon>
        <taxon>Pseudomonadota</taxon>
        <taxon>Gammaproteobacteria</taxon>
        <taxon>Vibrionales</taxon>
        <taxon>Vibrionaceae</taxon>
        <taxon>Vibrio</taxon>
    </lineage>
</organism>
<accession>A0A9X3CTT2</accession>
<evidence type="ECO:0000256" key="1">
    <source>
        <dbReference type="SAM" id="SignalP"/>
    </source>
</evidence>
<dbReference type="RefSeq" id="WP_265678074.1">
    <property type="nucleotide sequence ID" value="NZ_JAKRRY010000106.1"/>
</dbReference>
<dbReference type="EMBL" id="JAKRRY010000106">
    <property type="protein sequence ID" value="MCW8349323.1"/>
    <property type="molecule type" value="Genomic_DNA"/>
</dbReference>
<reference evidence="2" key="1">
    <citation type="submission" date="2022-02" db="EMBL/GenBank/DDBJ databases">
        <title>Vibrio sp. nov, a new bacterium isolated from seawater.</title>
        <authorList>
            <person name="Yuan Y."/>
        </authorList>
    </citation>
    <scope>NUCLEOTIDE SEQUENCE</scope>
    <source>
        <strain evidence="2">ZSDZ65</strain>
    </source>
</reference>
<comment type="caution">
    <text evidence="2">The sequence shown here is derived from an EMBL/GenBank/DDBJ whole genome shotgun (WGS) entry which is preliminary data.</text>
</comment>
<dbReference type="Proteomes" id="UP001155587">
    <property type="component" value="Unassembled WGS sequence"/>
</dbReference>
<protein>
    <recommendedName>
        <fullName evidence="4">Secreted protein</fullName>
    </recommendedName>
</protein>
<keyword evidence="1" id="KW-0732">Signal</keyword>